<keyword evidence="2" id="KW-1185">Reference proteome</keyword>
<protein>
    <submittedName>
        <fullName evidence="1">P-loop containing nucleoside triphosphate hydrolase protein</fullName>
    </submittedName>
</protein>
<organism evidence="1 2">
    <name type="scientific">Hygrophoropsis aurantiaca</name>
    <dbReference type="NCBI Taxonomy" id="72124"/>
    <lineage>
        <taxon>Eukaryota</taxon>
        <taxon>Fungi</taxon>
        <taxon>Dikarya</taxon>
        <taxon>Basidiomycota</taxon>
        <taxon>Agaricomycotina</taxon>
        <taxon>Agaricomycetes</taxon>
        <taxon>Agaricomycetidae</taxon>
        <taxon>Boletales</taxon>
        <taxon>Coniophorineae</taxon>
        <taxon>Hygrophoropsidaceae</taxon>
        <taxon>Hygrophoropsis</taxon>
    </lineage>
</organism>
<comment type="caution">
    <text evidence="1">The sequence shown here is derived from an EMBL/GenBank/DDBJ whole genome shotgun (WGS) entry which is preliminary data.</text>
</comment>
<evidence type="ECO:0000313" key="2">
    <source>
        <dbReference type="Proteomes" id="UP000790377"/>
    </source>
</evidence>
<reference evidence="1" key="1">
    <citation type="journal article" date="2021" name="New Phytol.">
        <title>Evolutionary innovations through gain and loss of genes in the ectomycorrhizal Boletales.</title>
        <authorList>
            <person name="Wu G."/>
            <person name="Miyauchi S."/>
            <person name="Morin E."/>
            <person name="Kuo A."/>
            <person name="Drula E."/>
            <person name="Varga T."/>
            <person name="Kohler A."/>
            <person name="Feng B."/>
            <person name="Cao Y."/>
            <person name="Lipzen A."/>
            <person name="Daum C."/>
            <person name="Hundley H."/>
            <person name="Pangilinan J."/>
            <person name="Johnson J."/>
            <person name="Barry K."/>
            <person name="LaButti K."/>
            <person name="Ng V."/>
            <person name="Ahrendt S."/>
            <person name="Min B."/>
            <person name="Choi I.G."/>
            <person name="Park H."/>
            <person name="Plett J.M."/>
            <person name="Magnuson J."/>
            <person name="Spatafora J.W."/>
            <person name="Nagy L.G."/>
            <person name="Henrissat B."/>
            <person name="Grigoriev I.V."/>
            <person name="Yang Z.L."/>
            <person name="Xu J."/>
            <person name="Martin F.M."/>
        </authorList>
    </citation>
    <scope>NUCLEOTIDE SEQUENCE</scope>
    <source>
        <strain evidence="1">ATCC 28755</strain>
    </source>
</reference>
<keyword evidence="1" id="KW-0378">Hydrolase</keyword>
<name>A0ACB7ZQ69_9AGAM</name>
<accession>A0ACB7ZQ69</accession>
<dbReference type="EMBL" id="MU269476">
    <property type="protein sequence ID" value="KAH7902837.1"/>
    <property type="molecule type" value="Genomic_DNA"/>
</dbReference>
<dbReference type="Proteomes" id="UP000790377">
    <property type="component" value="Unassembled WGS sequence"/>
</dbReference>
<evidence type="ECO:0000313" key="1">
    <source>
        <dbReference type="EMBL" id="KAH7902837.1"/>
    </source>
</evidence>
<sequence length="422" mass="47729">MSENTPSATWPPLRRGKLHTPSNITSLSSNIINPNPTLSTSLKHTSVPSPRTPLVNTINRKSYRNGYETKPQTPSYKPYALPATGRKRKHAFAFDSATSTLQYAEPLTAEQWNRLAHEANVLPDGCRLREFQIQCANSVVGRGEDVCVIAPTGAGKSMLRILPLLVHDTGISLIITPYTSLGIEGQNRCEDLGFSSAFVHSEQKEESLLEEIARGQRRIVFVCVEMLESPTFARILHALTFQTLISAIYVDEAHLAHESQSWRPAYTRVHELRKLIGYHIPLVAISATLPSLYRQSLHTSVGLNQHYTLINLGNYRPELITAVVQMEHEHSSFQDLEFLFHRDPVLQRILKTIVYCDDLELLTKMFWWFQNHLVALGLSPSLVDILHAGLTSEHQEKCLAVKGHVLIRTLPYIFTYKYHTDY</sequence>
<proteinExistence type="predicted"/>
<gene>
    <name evidence="1" type="ORF">BJ138DRAFT_1121034</name>
</gene>